<reference evidence="1 2" key="1">
    <citation type="journal article" date="2012" name="Genome Biol.">
        <title>Sequencing three crocodilian genomes to illuminate the evolution of archosaurs and amniotes.</title>
        <authorList>
            <person name="St John J.A."/>
            <person name="Braun E.L."/>
            <person name="Isberg S.R."/>
            <person name="Miles L.G."/>
            <person name="Chong A.Y."/>
            <person name="Gongora J."/>
            <person name="Dalzell P."/>
            <person name="Moran C."/>
            <person name="Bed'hom B."/>
            <person name="Abzhanov A."/>
            <person name="Burgess S.C."/>
            <person name="Cooksey A.M."/>
            <person name="Castoe T.A."/>
            <person name="Crawford N.G."/>
            <person name="Densmore L.D."/>
            <person name="Drew J.C."/>
            <person name="Edwards S.V."/>
            <person name="Faircloth B.C."/>
            <person name="Fujita M.K."/>
            <person name="Greenwold M.J."/>
            <person name="Hoffmann F.G."/>
            <person name="Howard J.M."/>
            <person name="Iguchi T."/>
            <person name="Janes D.E."/>
            <person name="Khan S.Y."/>
            <person name="Kohno S."/>
            <person name="de Koning A.J."/>
            <person name="Lance S.L."/>
            <person name="McCarthy F.M."/>
            <person name="McCormack J.E."/>
            <person name="Merchant M.E."/>
            <person name="Peterson D.G."/>
            <person name="Pollock D.D."/>
            <person name="Pourmand N."/>
            <person name="Raney B.J."/>
            <person name="Roessler K.A."/>
            <person name="Sanford J.R."/>
            <person name="Sawyer R.H."/>
            <person name="Schmidt C.J."/>
            <person name="Triplett E.W."/>
            <person name="Tuberville T.D."/>
            <person name="Venegas-Anaya M."/>
            <person name="Howard J.T."/>
            <person name="Jarvis E.D."/>
            <person name="Guillette L.J.Jr."/>
            <person name="Glenn T.C."/>
            <person name="Green R.E."/>
            <person name="Ray D.A."/>
        </authorList>
    </citation>
    <scope>NUCLEOTIDE SEQUENCE [LARGE SCALE GENOMIC DNA]</scope>
    <source>
        <strain evidence="1">KSC_2009_1</strain>
    </source>
</reference>
<evidence type="ECO:0000313" key="1">
    <source>
        <dbReference type="EMBL" id="KYO43884.1"/>
    </source>
</evidence>
<protein>
    <submittedName>
        <fullName evidence="1">Uncharacterized protein</fullName>
    </submittedName>
</protein>
<accession>A0A151P491</accession>
<evidence type="ECO:0000313" key="2">
    <source>
        <dbReference type="Proteomes" id="UP000050525"/>
    </source>
</evidence>
<dbReference type="Proteomes" id="UP000050525">
    <property type="component" value="Unassembled WGS sequence"/>
</dbReference>
<sequence>MVASVPPLNGAAIAKKGMKEDYYLQHMILAFPGYYQISGGSSSGPPCHRDFPLLVSDIIRHETSRVGSVLLYGGWPWDNKGVNMHHRLSHPSSAKNKFVLKLPLNVP</sequence>
<dbReference type="AlphaFoldDB" id="A0A151P491"/>
<gene>
    <name evidence="1" type="ORF">Y1Q_0012857</name>
</gene>
<organism evidence="1 2">
    <name type="scientific">Alligator mississippiensis</name>
    <name type="common">American alligator</name>
    <dbReference type="NCBI Taxonomy" id="8496"/>
    <lineage>
        <taxon>Eukaryota</taxon>
        <taxon>Metazoa</taxon>
        <taxon>Chordata</taxon>
        <taxon>Craniata</taxon>
        <taxon>Vertebrata</taxon>
        <taxon>Euteleostomi</taxon>
        <taxon>Archelosauria</taxon>
        <taxon>Archosauria</taxon>
        <taxon>Crocodylia</taxon>
        <taxon>Alligatoridae</taxon>
        <taxon>Alligatorinae</taxon>
        <taxon>Alligator</taxon>
    </lineage>
</organism>
<dbReference type="EMBL" id="AKHW03001049">
    <property type="protein sequence ID" value="KYO43884.1"/>
    <property type="molecule type" value="Genomic_DNA"/>
</dbReference>
<proteinExistence type="predicted"/>
<comment type="caution">
    <text evidence="1">The sequence shown here is derived from an EMBL/GenBank/DDBJ whole genome shotgun (WGS) entry which is preliminary data.</text>
</comment>
<keyword evidence="2" id="KW-1185">Reference proteome</keyword>
<name>A0A151P491_ALLMI</name>